<proteinExistence type="predicted"/>
<keyword evidence="10" id="KW-1185">Reference proteome</keyword>
<dbReference type="GO" id="GO:0070733">
    <property type="term" value="F:AMPylase activity"/>
    <property type="evidence" value="ECO:0007669"/>
    <property type="project" value="UniProtKB-EC"/>
</dbReference>
<keyword evidence="1" id="KW-0808">Transferase</keyword>
<reference evidence="9 10" key="1">
    <citation type="submission" date="2015-10" db="EMBL/GenBank/DDBJ databases">
        <title>Draft genome sequence of Streptomyces sp. RV15, isolated from a marine sponge.</title>
        <authorList>
            <person name="Ruckert C."/>
            <person name="Abdelmohsen U.R."/>
            <person name="Winkler A."/>
            <person name="Hentschel U."/>
            <person name="Kalinowski J."/>
            <person name="Kampfer P."/>
            <person name="Glaeser S."/>
        </authorList>
    </citation>
    <scope>NUCLEOTIDE SEQUENCE [LARGE SCALE GENOMIC DNA]</scope>
    <source>
        <strain evidence="9 10">RV15</strain>
    </source>
</reference>
<evidence type="ECO:0000256" key="2">
    <source>
        <dbReference type="ARBA" id="ARBA00022695"/>
    </source>
</evidence>
<name>A0A101USW7_9ACTN</name>
<dbReference type="PROSITE" id="PS51459">
    <property type="entry name" value="FIDO"/>
    <property type="match status" value="1"/>
</dbReference>
<comment type="caution">
    <text evidence="9">The sequence shown here is derived from an EMBL/GenBank/DDBJ whole genome shotgun (WGS) entry which is preliminary data.</text>
</comment>
<dbReference type="EMBL" id="LMXB01000093">
    <property type="protein sequence ID" value="KUO16242.1"/>
    <property type="molecule type" value="Genomic_DNA"/>
</dbReference>
<evidence type="ECO:0000256" key="6">
    <source>
        <dbReference type="ARBA" id="ARBA00047939"/>
    </source>
</evidence>
<dbReference type="STRING" id="909626.AQJ91_37115"/>
<sequence>MTDPYSEPNGVLRNSLGITDATELSEAEADIAAVELAILDAEPLPGSYDLAHLQAFHRQIFGSVYPWAGELRTIEISKGTSFCPSIHIVSFAKDVFHKLADNDHLQSLDRLEFIRALADLYGDVNAIHPFREGNGRTQRAFLAQLAREAGYTISWQDMDQEENIAASVASFNANNDLLEQMLDALVRPA</sequence>
<comment type="catalytic activity">
    <reaction evidence="6">
        <text>L-threonyl-[protein] + ATP = 3-O-(5'-adenylyl)-L-threonyl-[protein] + diphosphate</text>
        <dbReference type="Rhea" id="RHEA:54292"/>
        <dbReference type="Rhea" id="RHEA-COMP:11060"/>
        <dbReference type="Rhea" id="RHEA-COMP:13847"/>
        <dbReference type="ChEBI" id="CHEBI:30013"/>
        <dbReference type="ChEBI" id="CHEBI:30616"/>
        <dbReference type="ChEBI" id="CHEBI:33019"/>
        <dbReference type="ChEBI" id="CHEBI:138113"/>
        <dbReference type="EC" id="2.7.7.108"/>
    </reaction>
</comment>
<evidence type="ECO:0000256" key="5">
    <source>
        <dbReference type="ARBA" id="ARBA00034531"/>
    </source>
</evidence>
<keyword evidence="3" id="KW-0547">Nucleotide-binding</keyword>
<comment type="catalytic activity">
    <reaction evidence="7">
        <text>L-tyrosyl-[protein] + ATP = O-(5'-adenylyl)-L-tyrosyl-[protein] + diphosphate</text>
        <dbReference type="Rhea" id="RHEA:54288"/>
        <dbReference type="Rhea" id="RHEA-COMP:10136"/>
        <dbReference type="Rhea" id="RHEA-COMP:13846"/>
        <dbReference type="ChEBI" id="CHEBI:30616"/>
        <dbReference type="ChEBI" id="CHEBI:33019"/>
        <dbReference type="ChEBI" id="CHEBI:46858"/>
        <dbReference type="ChEBI" id="CHEBI:83624"/>
        <dbReference type="EC" id="2.7.7.108"/>
    </reaction>
</comment>
<dbReference type="PANTHER" id="PTHR39560:SF1">
    <property type="entry name" value="PROTEIN ADENYLYLTRANSFERASE FIC-RELATED"/>
    <property type="match status" value="1"/>
</dbReference>
<accession>A0A101USW7</accession>
<dbReference type="InterPro" id="IPR003812">
    <property type="entry name" value="Fido"/>
</dbReference>
<evidence type="ECO:0000256" key="1">
    <source>
        <dbReference type="ARBA" id="ARBA00022679"/>
    </source>
</evidence>
<dbReference type="EC" id="2.7.7.108" evidence="5"/>
<dbReference type="PANTHER" id="PTHR39560">
    <property type="entry name" value="PROTEIN ADENYLYLTRANSFERASE FIC-RELATED"/>
    <property type="match status" value="1"/>
</dbReference>
<evidence type="ECO:0000259" key="8">
    <source>
        <dbReference type="PROSITE" id="PS51459"/>
    </source>
</evidence>
<gene>
    <name evidence="9" type="ORF">AQJ91_37115</name>
</gene>
<dbReference type="OrthoDB" id="9813719at2"/>
<dbReference type="InterPro" id="IPR036597">
    <property type="entry name" value="Fido-like_dom_sf"/>
</dbReference>
<dbReference type="Gene3D" id="1.10.3290.10">
    <property type="entry name" value="Fido-like domain"/>
    <property type="match status" value="1"/>
</dbReference>
<dbReference type="GO" id="GO:0005524">
    <property type="term" value="F:ATP binding"/>
    <property type="evidence" value="ECO:0007669"/>
    <property type="project" value="UniProtKB-KW"/>
</dbReference>
<organism evidence="9 10">
    <name type="scientific">Streptomyces dysideae</name>
    <dbReference type="NCBI Taxonomy" id="909626"/>
    <lineage>
        <taxon>Bacteria</taxon>
        <taxon>Bacillati</taxon>
        <taxon>Actinomycetota</taxon>
        <taxon>Actinomycetes</taxon>
        <taxon>Kitasatosporales</taxon>
        <taxon>Streptomycetaceae</taxon>
        <taxon>Streptomyces</taxon>
    </lineage>
</organism>
<dbReference type="SUPFAM" id="SSF140931">
    <property type="entry name" value="Fic-like"/>
    <property type="match status" value="1"/>
</dbReference>
<evidence type="ECO:0000256" key="4">
    <source>
        <dbReference type="ARBA" id="ARBA00022840"/>
    </source>
</evidence>
<dbReference type="GO" id="GO:0051302">
    <property type="term" value="P:regulation of cell division"/>
    <property type="evidence" value="ECO:0007669"/>
    <property type="project" value="TreeGrafter"/>
</dbReference>
<dbReference type="AlphaFoldDB" id="A0A101USW7"/>
<dbReference type="Proteomes" id="UP000053260">
    <property type="component" value="Unassembled WGS sequence"/>
</dbReference>
<protein>
    <recommendedName>
        <fullName evidence="5">protein adenylyltransferase</fullName>
        <ecNumber evidence="5">2.7.7.108</ecNumber>
    </recommendedName>
</protein>
<keyword evidence="2" id="KW-0548">Nucleotidyltransferase</keyword>
<evidence type="ECO:0000256" key="3">
    <source>
        <dbReference type="ARBA" id="ARBA00022741"/>
    </source>
</evidence>
<evidence type="ECO:0000313" key="10">
    <source>
        <dbReference type="Proteomes" id="UP000053260"/>
    </source>
</evidence>
<evidence type="ECO:0000256" key="7">
    <source>
        <dbReference type="ARBA" id="ARBA00048696"/>
    </source>
</evidence>
<dbReference type="Pfam" id="PF02661">
    <property type="entry name" value="Fic"/>
    <property type="match status" value="1"/>
</dbReference>
<evidence type="ECO:0000313" key="9">
    <source>
        <dbReference type="EMBL" id="KUO16242.1"/>
    </source>
</evidence>
<keyword evidence="4" id="KW-0067">ATP-binding</keyword>
<dbReference type="RefSeq" id="WP_067030730.1">
    <property type="nucleotide sequence ID" value="NZ_KQ949107.1"/>
</dbReference>
<feature type="domain" description="Fido" evidence="8">
    <location>
        <begin position="48"/>
        <end position="187"/>
    </location>
</feature>